<accession>A0A1T1HEN4</accession>
<evidence type="ECO:0000313" key="12">
    <source>
        <dbReference type="Proteomes" id="UP000190064"/>
    </source>
</evidence>
<protein>
    <recommendedName>
        <fullName evidence="13">Methyl-accepting chemotaxis protein</fullName>
    </recommendedName>
</protein>
<dbReference type="InterPro" id="IPR003660">
    <property type="entry name" value="HAMP_dom"/>
</dbReference>
<keyword evidence="2 8" id="KW-0812">Transmembrane</keyword>
<dbReference type="EMBL" id="MTSD02000001">
    <property type="protein sequence ID" value="OOV88286.1"/>
    <property type="molecule type" value="Genomic_DNA"/>
</dbReference>
<dbReference type="CDD" id="cd11386">
    <property type="entry name" value="MCP_signal"/>
    <property type="match status" value="1"/>
</dbReference>
<keyword evidence="12" id="KW-1185">Reference proteome</keyword>
<feature type="domain" description="Methyl-accepting transducer" evidence="9">
    <location>
        <begin position="275"/>
        <end position="511"/>
    </location>
</feature>
<dbReference type="SMART" id="SM00304">
    <property type="entry name" value="HAMP"/>
    <property type="match status" value="2"/>
</dbReference>
<dbReference type="GO" id="GO:0006935">
    <property type="term" value="P:chemotaxis"/>
    <property type="evidence" value="ECO:0007669"/>
    <property type="project" value="UniProtKB-ARBA"/>
</dbReference>
<evidence type="ECO:0000256" key="4">
    <source>
        <dbReference type="ARBA" id="ARBA00023136"/>
    </source>
</evidence>
<dbReference type="GO" id="GO:0016020">
    <property type="term" value="C:membrane"/>
    <property type="evidence" value="ECO:0007669"/>
    <property type="project" value="UniProtKB-SubCell"/>
</dbReference>
<evidence type="ECO:0000259" key="9">
    <source>
        <dbReference type="PROSITE" id="PS50111"/>
    </source>
</evidence>
<dbReference type="CDD" id="cd06225">
    <property type="entry name" value="HAMP"/>
    <property type="match status" value="1"/>
</dbReference>
<dbReference type="SUPFAM" id="SSF58104">
    <property type="entry name" value="Methyl-accepting chemotaxis protein (MCP) signaling domain"/>
    <property type="match status" value="1"/>
</dbReference>
<name>A0A1T1HEN4_OCELI</name>
<comment type="caution">
    <text evidence="11">The sequence shown here is derived from an EMBL/GenBank/DDBJ whole genome shotgun (WGS) entry which is preliminary data.</text>
</comment>
<keyword evidence="4 8" id="KW-0472">Membrane</keyword>
<evidence type="ECO:0000256" key="8">
    <source>
        <dbReference type="SAM" id="Phobius"/>
    </source>
</evidence>
<dbReference type="RefSeq" id="WP_077242714.1">
    <property type="nucleotide sequence ID" value="NZ_FXTS01000001.1"/>
</dbReference>
<evidence type="ECO:0000256" key="3">
    <source>
        <dbReference type="ARBA" id="ARBA00022989"/>
    </source>
</evidence>
<dbReference type="PROSITE" id="PS50885">
    <property type="entry name" value="HAMP"/>
    <property type="match status" value="1"/>
</dbReference>
<dbReference type="PANTHER" id="PTHR32089:SF119">
    <property type="entry name" value="METHYL-ACCEPTING CHEMOTAXIS PROTEIN CTPL"/>
    <property type="match status" value="1"/>
</dbReference>
<dbReference type="Proteomes" id="UP000190064">
    <property type="component" value="Unassembled WGS sequence"/>
</dbReference>
<dbReference type="GO" id="GO:0007165">
    <property type="term" value="P:signal transduction"/>
    <property type="evidence" value="ECO:0007669"/>
    <property type="project" value="UniProtKB-KW"/>
</dbReference>
<reference evidence="11" key="1">
    <citation type="submission" date="2017-02" db="EMBL/GenBank/DDBJ databases">
        <title>Draft Genome Sequence of the Salt Water Bacterium Oceanospirillum linum ATCC 11336.</title>
        <authorList>
            <person name="Trachtenberg A.M."/>
            <person name="Carney J.G."/>
            <person name="Linnane J.D."/>
            <person name="Rheaume B.A."/>
            <person name="Pitts N.L."/>
            <person name="Mykles D.L."/>
            <person name="Maclea K.S."/>
        </authorList>
    </citation>
    <scope>NUCLEOTIDE SEQUENCE [LARGE SCALE GENOMIC DNA]</scope>
    <source>
        <strain evidence="11">ATCC 11336</strain>
    </source>
</reference>
<keyword evidence="3 8" id="KW-1133">Transmembrane helix</keyword>
<dbReference type="SMART" id="SM00283">
    <property type="entry name" value="MA"/>
    <property type="match status" value="1"/>
</dbReference>
<evidence type="ECO:0000256" key="2">
    <source>
        <dbReference type="ARBA" id="ARBA00022692"/>
    </source>
</evidence>
<dbReference type="FunFam" id="1.10.287.950:FF:000001">
    <property type="entry name" value="Methyl-accepting chemotaxis sensory transducer"/>
    <property type="match status" value="1"/>
</dbReference>
<evidence type="ECO:0000256" key="6">
    <source>
        <dbReference type="ARBA" id="ARBA00029447"/>
    </source>
</evidence>
<sequence>MIKSYSRLSLRWQVALPIMVLLFLILVEGYIGARGISHVSERSERMATMLTPASSAVLNADRDLYQAAVALRDYVTLSRQGASVDRARADFDENVQQAVERMALARKLAAEAGVVLQSEDEFHRALQNWQQEAKKVMSAADARNSQVAFILMTGSEGAAFSELRGQYDRMGEGIDNRANILAEEITQVSSDERSNAAVILALTVITALIATVFIPRLIAQPLTHLEALMAALADGGGDLTQRLPAEGQNEIARLANQVNRLLEFLQTMIAEAQDHVQEMAQGVNGLLASAAQTGERAEHQSRSVEQVLTAVHQMQQAIQEIAVNAQNTSSESDQADHDVQVSGTAIRDASSQIDVLSKEMGRAVDLITQLESESNNIASVLGVIGGIAEQTNLLALNAAIEAARAGEAGRGFAVVADEVRTLASRTQQSTQDIQQMIERLQQGVADSVQAMQGASDQVTATVGSAQSASDALEGIVSGINTINSMSAQIATATEEQSVVANHINDTVHEINEQSDQLSSLADSTRQASCDLERSVQAVSGHMNRFNV</sequence>
<evidence type="ECO:0000256" key="1">
    <source>
        <dbReference type="ARBA" id="ARBA00004141"/>
    </source>
</evidence>
<keyword evidence="5 7" id="KW-0807">Transducer</keyword>
<feature type="domain" description="HAMP" evidence="10">
    <location>
        <begin position="216"/>
        <end position="270"/>
    </location>
</feature>
<evidence type="ECO:0000259" key="10">
    <source>
        <dbReference type="PROSITE" id="PS50885"/>
    </source>
</evidence>
<evidence type="ECO:0000256" key="7">
    <source>
        <dbReference type="PROSITE-ProRule" id="PRU00284"/>
    </source>
</evidence>
<dbReference type="Pfam" id="PF00015">
    <property type="entry name" value="MCPsignal"/>
    <property type="match status" value="1"/>
</dbReference>
<comment type="similarity">
    <text evidence="6">Belongs to the methyl-accepting chemotaxis (MCP) protein family.</text>
</comment>
<evidence type="ECO:0000256" key="5">
    <source>
        <dbReference type="ARBA" id="ARBA00023224"/>
    </source>
</evidence>
<dbReference type="PROSITE" id="PS50111">
    <property type="entry name" value="CHEMOTAXIS_TRANSDUC_2"/>
    <property type="match status" value="1"/>
</dbReference>
<feature type="transmembrane region" description="Helical" evidence="8">
    <location>
        <begin position="196"/>
        <end position="219"/>
    </location>
</feature>
<organism evidence="11 12">
    <name type="scientific">Oceanospirillum linum</name>
    <dbReference type="NCBI Taxonomy" id="966"/>
    <lineage>
        <taxon>Bacteria</taxon>
        <taxon>Pseudomonadati</taxon>
        <taxon>Pseudomonadota</taxon>
        <taxon>Gammaproteobacteria</taxon>
        <taxon>Oceanospirillales</taxon>
        <taxon>Oceanospirillaceae</taxon>
        <taxon>Oceanospirillum</taxon>
    </lineage>
</organism>
<dbReference type="InterPro" id="IPR004089">
    <property type="entry name" value="MCPsignal_dom"/>
</dbReference>
<dbReference type="AlphaFoldDB" id="A0A1T1HEN4"/>
<comment type="subcellular location">
    <subcellularLocation>
        <location evidence="1">Membrane</location>
        <topology evidence="1">Multi-pass membrane protein</topology>
    </subcellularLocation>
</comment>
<proteinExistence type="inferred from homology"/>
<dbReference type="Gene3D" id="1.10.287.950">
    <property type="entry name" value="Methyl-accepting chemotaxis protein"/>
    <property type="match status" value="1"/>
</dbReference>
<gene>
    <name evidence="11" type="ORF">BTA35_0201830</name>
</gene>
<dbReference type="Pfam" id="PF00672">
    <property type="entry name" value="HAMP"/>
    <property type="match status" value="1"/>
</dbReference>
<evidence type="ECO:0000313" key="11">
    <source>
        <dbReference type="EMBL" id="OOV88286.1"/>
    </source>
</evidence>
<dbReference type="STRING" id="966.BTA35_0201830"/>
<dbReference type="PANTHER" id="PTHR32089">
    <property type="entry name" value="METHYL-ACCEPTING CHEMOTAXIS PROTEIN MCPB"/>
    <property type="match status" value="1"/>
</dbReference>
<evidence type="ECO:0008006" key="13">
    <source>
        <dbReference type="Google" id="ProtNLM"/>
    </source>
</evidence>